<sequence>MTAAIFRREPGAPTSLDEMTGLTPLVSTTMCPEPRHVFQKLREEYGPVAPVELEPGINGWLVLGYQEILTVARQEQAFSADPANWSVYQENRLAPDSQVRAMMSPYDNAFFTDGERHRRLRAPIDGGLGRIDQRQMRRAVAALCTEVIADFAGRGEADLVADYAAVIPVLAMADVFGMDAAQGRALYRGLLELYSWQGDAAAARERVVGLIAEAVAARRVAPTKDLTSFLAGHPNLRSDAEIYDTVLLLIVGANENAINWISQTLRLMLTDERFGGRLRGGRLGVDDALDEVLWRDPPFTNVAARYALKDTELAGQPIRRGDALILGLAAANADPRIHTGGQTFSEVGNRAHLAWGVGPHSCPARLPARLIVRTAVETALHRLPGVRLAIPAEEVAPVDSAWTRGPASLPVRFTPVQQLDTEQS</sequence>
<protein>
    <submittedName>
        <fullName evidence="2">Cytochrome P450</fullName>
    </submittedName>
</protein>
<keyword evidence="3" id="KW-1185">Reference proteome</keyword>
<accession>A0ABU7SCA4</accession>
<dbReference type="RefSeq" id="WP_331207852.1">
    <property type="nucleotide sequence ID" value="NZ_JAZGQL010000007.1"/>
</dbReference>
<dbReference type="PRINTS" id="PR00359">
    <property type="entry name" value="BP450"/>
</dbReference>
<organism evidence="2 3">
    <name type="scientific">Plantactinospora veratri</name>
    <dbReference type="NCBI Taxonomy" id="1436122"/>
    <lineage>
        <taxon>Bacteria</taxon>
        <taxon>Bacillati</taxon>
        <taxon>Actinomycetota</taxon>
        <taxon>Actinomycetes</taxon>
        <taxon>Micromonosporales</taxon>
        <taxon>Micromonosporaceae</taxon>
        <taxon>Plantactinospora</taxon>
    </lineage>
</organism>
<proteinExistence type="inferred from homology"/>
<name>A0ABU7SCA4_9ACTN</name>
<dbReference type="EMBL" id="JAZGQL010000007">
    <property type="protein sequence ID" value="MEE6307566.1"/>
    <property type="molecule type" value="Genomic_DNA"/>
</dbReference>
<dbReference type="PANTHER" id="PTHR46696:SF1">
    <property type="entry name" value="CYTOCHROME P450 YJIB-RELATED"/>
    <property type="match status" value="1"/>
</dbReference>
<dbReference type="InterPro" id="IPR036396">
    <property type="entry name" value="Cyt_P450_sf"/>
</dbReference>
<dbReference type="PANTHER" id="PTHR46696">
    <property type="entry name" value="P450, PUTATIVE (EUROFUNG)-RELATED"/>
    <property type="match status" value="1"/>
</dbReference>
<dbReference type="SUPFAM" id="SSF48264">
    <property type="entry name" value="Cytochrome P450"/>
    <property type="match status" value="1"/>
</dbReference>
<evidence type="ECO:0000313" key="2">
    <source>
        <dbReference type="EMBL" id="MEE6307566.1"/>
    </source>
</evidence>
<evidence type="ECO:0000256" key="1">
    <source>
        <dbReference type="ARBA" id="ARBA00010617"/>
    </source>
</evidence>
<gene>
    <name evidence="2" type="ORF">V1634_12105</name>
</gene>
<dbReference type="Proteomes" id="UP001339911">
    <property type="component" value="Unassembled WGS sequence"/>
</dbReference>
<comment type="similarity">
    <text evidence="1">Belongs to the cytochrome P450 family.</text>
</comment>
<evidence type="ECO:0000313" key="3">
    <source>
        <dbReference type="Proteomes" id="UP001339911"/>
    </source>
</evidence>
<comment type="caution">
    <text evidence="2">The sequence shown here is derived from an EMBL/GenBank/DDBJ whole genome shotgun (WGS) entry which is preliminary data.</text>
</comment>
<dbReference type="InterPro" id="IPR002397">
    <property type="entry name" value="Cyt_P450_B"/>
</dbReference>
<reference evidence="2 3" key="1">
    <citation type="submission" date="2024-01" db="EMBL/GenBank/DDBJ databases">
        <title>Genome insights into Plantactinospora veratri sp. nov.</title>
        <authorList>
            <person name="Wang L."/>
        </authorList>
    </citation>
    <scope>NUCLEOTIDE SEQUENCE [LARGE SCALE GENOMIC DNA]</scope>
    <source>
        <strain evidence="2 3">NEAU-FHS4</strain>
    </source>
</reference>
<dbReference type="Gene3D" id="1.10.630.10">
    <property type="entry name" value="Cytochrome P450"/>
    <property type="match status" value="1"/>
</dbReference>